<dbReference type="EMBL" id="JAUJYO010000016">
    <property type="protein sequence ID" value="KAK1293772.1"/>
    <property type="molecule type" value="Genomic_DNA"/>
</dbReference>
<dbReference type="AlphaFoldDB" id="A0AAV9CXY0"/>
<dbReference type="SUPFAM" id="SSF48264">
    <property type="entry name" value="Cytochrome P450"/>
    <property type="match status" value="1"/>
</dbReference>
<comment type="caution">
    <text evidence="4">The sequence shown here is derived from an EMBL/GenBank/DDBJ whole genome shotgun (WGS) entry which is preliminary data.</text>
</comment>
<dbReference type="PANTHER" id="PTHR47955">
    <property type="entry name" value="CYTOCHROME P450 FAMILY 71 PROTEIN"/>
    <property type="match status" value="1"/>
</dbReference>
<name>A0AAV9CXY0_ACOCL</name>
<dbReference type="Pfam" id="PF00067">
    <property type="entry name" value="p450"/>
    <property type="match status" value="1"/>
</dbReference>
<dbReference type="GO" id="GO:0016705">
    <property type="term" value="F:oxidoreductase activity, acting on paired donors, with incorporation or reduction of molecular oxygen"/>
    <property type="evidence" value="ECO:0007669"/>
    <property type="project" value="InterPro"/>
</dbReference>
<reference evidence="4" key="2">
    <citation type="submission" date="2023-06" db="EMBL/GenBank/DDBJ databases">
        <authorList>
            <person name="Ma L."/>
            <person name="Liu K.-W."/>
            <person name="Li Z."/>
            <person name="Hsiao Y.-Y."/>
            <person name="Qi Y."/>
            <person name="Fu T."/>
            <person name="Tang G."/>
            <person name="Zhang D."/>
            <person name="Sun W.-H."/>
            <person name="Liu D.-K."/>
            <person name="Li Y."/>
            <person name="Chen G.-Z."/>
            <person name="Liu X.-D."/>
            <person name="Liao X.-Y."/>
            <person name="Jiang Y.-T."/>
            <person name="Yu X."/>
            <person name="Hao Y."/>
            <person name="Huang J."/>
            <person name="Zhao X.-W."/>
            <person name="Ke S."/>
            <person name="Chen Y.-Y."/>
            <person name="Wu W.-L."/>
            <person name="Hsu J.-L."/>
            <person name="Lin Y.-F."/>
            <person name="Huang M.-D."/>
            <person name="Li C.-Y."/>
            <person name="Huang L."/>
            <person name="Wang Z.-W."/>
            <person name="Zhao X."/>
            <person name="Zhong W.-Y."/>
            <person name="Peng D.-H."/>
            <person name="Ahmad S."/>
            <person name="Lan S."/>
            <person name="Zhang J.-S."/>
            <person name="Tsai W.-C."/>
            <person name="Van De Peer Y."/>
            <person name="Liu Z.-J."/>
        </authorList>
    </citation>
    <scope>NUCLEOTIDE SEQUENCE</scope>
    <source>
        <strain evidence="4">CP</strain>
        <tissue evidence="4">Leaves</tissue>
    </source>
</reference>
<reference evidence="4" key="1">
    <citation type="journal article" date="2023" name="Nat. Commun.">
        <title>Diploid and tetraploid genomes of Acorus and the evolution of monocots.</title>
        <authorList>
            <person name="Ma L."/>
            <person name="Liu K.W."/>
            <person name="Li Z."/>
            <person name="Hsiao Y.Y."/>
            <person name="Qi Y."/>
            <person name="Fu T."/>
            <person name="Tang G.D."/>
            <person name="Zhang D."/>
            <person name="Sun W.H."/>
            <person name="Liu D.K."/>
            <person name="Li Y."/>
            <person name="Chen G.Z."/>
            <person name="Liu X.D."/>
            <person name="Liao X.Y."/>
            <person name="Jiang Y.T."/>
            <person name="Yu X."/>
            <person name="Hao Y."/>
            <person name="Huang J."/>
            <person name="Zhao X.W."/>
            <person name="Ke S."/>
            <person name="Chen Y.Y."/>
            <person name="Wu W.L."/>
            <person name="Hsu J.L."/>
            <person name="Lin Y.F."/>
            <person name="Huang M.D."/>
            <person name="Li C.Y."/>
            <person name="Huang L."/>
            <person name="Wang Z.W."/>
            <person name="Zhao X."/>
            <person name="Zhong W.Y."/>
            <person name="Peng D.H."/>
            <person name="Ahmad S."/>
            <person name="Lan S."/>
            <person name="Zhang J.S."/>
            <person name="Tsai W.C."/>
            <person name="Van de Peer Y."/>
            <person name="Liu Z.J."/>
        </authorList>
    </citation>
    <scope>NUCLEOTIDE SEQUENCE</scope>
    <source>
        <strain evidence="4">CP</strain>
    </source>
</reference>
<sequence>MDWEADSETDPIKFVKVPRVFVQGLDILAKFARKQRRSEDNEQIPWLSRIQIGVSETPKHHIFVTQKPSLPPCPPKLPILGNLHQLGAHPHRSLAKLAQQHGTVMHVQLGCRVPALIISSASAAEKIMKTHDLIFSSRPQSSITNRLLYNCKEVAFAPYGEYWRQMRKICVVHLLSSKRVQSFRLVREEEVANMVVELRNLSSSSGG</sequence>
<organism evidence="4 5">
    <name type="scientific">Acorus calamus</name>
    <name type="common">Sweet flag</name>
    <dbReference type="NCBI Taxonomy" id="4465"/>
    <lineage>
        <taxon>Eukaryota</taxon>
        <taxon>Viridiplantae</taxon>
        <taxon>Streptophyta</taxon>
        <taxon>Embryophyta</taxon>
        <taxon>Tracheophyta</taxon>
        <taxon>Spermatophyta</taxon>
        <taxon>Magnoliopsida</taxon>
        <taxon>Liliopsida</taxon>
        <taxon>Acoraceae</taxon>
        <taxon>Acorus</taxon>
    </lineage>
</organism>
<evidence type="ECO:0000256" key="2">
    <source>
        <dbReference type="ARBA" id="ARBA00022723"/>
    </source>
</evidence>
<keyword evidence="3" id="KW-0408">Iron</keyword>
<dbReference type="GO" id="GO:0020037">
    <property type="term" value="F:heme binding"/>
    <property type="evidence" value="ECO:0007669"/>
    <property type="project" value="InterPro"/>
</dbReference>
<accession>A0AAV9CXY0</accession>
<proteinExistence type="inferred from homology"/>
<dbReference type="InterPro" id="IPR036396">
    <property type="entry name" value="Cyt_P450_sf"/>
</dbReference>
<evidence type="ECO:0000256" key="3">
    <source>
        <dbReference type="ARBA" id="ARBA00023004"/>
    </source>
</evidence>
<evidence type="ECO:0000313" key="5">
    <source>
        <dbReference type="Proteomes" id="UP001180020"/>
    </source>
</evidence>
<dbReference type="Gene3D" id="1.10.630.10">
    <property type="entry name" value="Cytochrome P450"/>
    <property type="match status" value="1"/>
</dbReference>
<keyword evidence="5" id="KW-1185">Reference proteome</keyword>
<evidence type="ECO:0000256" key="1">
    <source>
        <dbReference type="ARBA" id="ARBA00010617"/>
    </source>
</evidence>
<dbReference type="GO" id="GO:0004497">
    <property type="term" value="F:monooxygenase activity"/>
    <property type="evidence" value="ECO:0007669"/>
    <property type="project" value="InterPro"/>
</dbReference>
<evidence type="ECO:0000313" key="4">
    <source>
        <dbReference type="EMBL" id="KAK1293772.1"/>
    </source>
</evidence>
<dbReference type="Proteomes" id="UP001180020">
    <property type="component" value="Unassembled WGS sequence"/>
</dbReference>
<comment type="similarity">
    <text evidence="1">Belongs to the cytochrome P450 family.</text>
</comment>
<dbReference type="PANTHER" id="PTHR47955:SF15">
    <property type="entry name" value="CYTOCHROME P450 71A2-LIKE"/>
    <property type="match status" value="1"/>
</dbReference>
<gene>
    <name evidence="4" type="ORF">QJS10_CPA16g00466</name>
</gene>
<protein>
    <submittedName>
        <fullName evidence="4">Uncharacterized protein</fullName>
    </submittedName>
</protein>
<dbReference type="InterPro" id="IPR001128">
    <property type="entry name" value="Cyt_P450"/>
</dbReference>
<dbReference type="GO" id="GO:0005506">
    <property type="term" value="F:iron ion binding"/>
    <property type="evidence" value="ECO:0007669"/>
    <property type="project" value="InterPro"/>
</dbReference>
<keyword evidence="2" id="KW-0479">Metal-binding</keyword>